<dbReference type="KEGG" id="maes:Ga0123461_1878"/>
<protein>
    <submittedName>
        <fullName evidence="1">WbqC-like protein family protein</fullName>
    </submittedName>
</protein>
<reference evidence="1 2" key="1">
    <citation type="submission" date="2016-12" db="EMBL/GenBank/DDBJ databases">
        <title>Isolation and genomic insights into novel planktonic Zetaproteobacteria from stratified waters of the Chesapeake Bay.</title>
        <authorList>
            <person name="McAllister S.M."/>
            <person name="Kato S."/>
            <person name="Chan C.S."/>
            <person name="Chiu B.K."/>
            <person name="Field E.K."/>
        </authorList>
    </citation>
    <scope>NUCLEOTIDE SEQUENCE [LARGE SCALE GENOMIC DNA]</scope>
    <source>
        <strain evidence="1 2">CP-5</strain>
    </source>
</reference>
<accession>A0A2K8KZ42</accession>
<dbReference type="Proteomes" id="UP000231701">
    <property type="component" value="Chromosome"/>
</dbReference>
<name>A0A2K8KZ42_MARES</name>
<dbReference type="EMBL" id="CP018799">
    <property type="protein sequence ID" value="ATX80290.1"/>
    <property type="molecule type" value="Genomic_DNA"/>
</dbReference>
<keyword evidence="2" id="KW-1185">Reference proteome</keyword>
<evidence type="ECO:0000313" key="1">
    <source>
        <dbReference type="EMBL" id="ATX80290.1"/>
    </source>
</evidence>
<dbReference type="AlphaFoldDB" id="A0A2K8KZ42"/>
<sequence>MENCCEEGGVKVGIMQPYFLPYIGYFQLIRSVDLFLVYDNIQYTKKGWMNRNRMFLNGKDVMFSLPLKKDSDYLDVCQRELAADFNRQKMLNKIKAAYQRAPYFSETFPLIELIVKYENPNLFCFLQNSIVRICEHLEITTEIRISSDIVIDHGLKSQNKVIALCEAVGASAYVNAIGGMELYSKHEFDARGVNLKFIRSKPFKYDQFGYDFIPWLSILDVMMFNSLDVIKERLISSCEIIDEGE</sequence>
<proteinExistence type="predicted"/>
<evidence type="ECO:0000313" key="2">
    <source>
        <dbReference type="Proteomes" id="UP000231701"/>
    </source>
</evidence>
<dbReference type="InterPro" id="IPR014985">
    <property type="entry name" value="WbqC"/>
</dbReference>
<gene>
    <name evidence="1" type="ORF">Ga0123461_1878</name>
</gene>
<organism evidence="1 2">
    <name type="scientific">Mariprofundus aestuarium</name>
    <dbReference type="NCBI Taxonomy" id="1921086"/>
    <lineage>
        <taxon>Bacteria</taxon>
        <taxon>Pseudomonadati</taxon>
        <taxon>Pseudomonadota</taxon>
        <taxon>Candidatius Mariprofundia</taxon>
        <taxon>Mariprofundales</taxon>
        <taxon>Mariprofundaceae</taxon>
        <taxon>Mariprofundus</taxon>
    </lineage>
</organism>
<dbReference type="Pfam" id="PF08889">
    <property type="entry name" value="WbqC"/>
    <property type="match status" value="1"/>
</dbReference>